<proteinExistence type="inferred from homology"/>
<keyword evidence="9" id="KW-0472">Membrane</keyword>
<dbReference type="InterPro" id="IPR038577">
    <property type="entry name" value="GT10-like_C_sf"/>
</dbReference>
<dbReference type="Pfam" id="PF00852">
    <property type="entry name" value="Glyco_transf_10"/>
    <property type="match status" value="1"/>
</dbReference>
<comment type="subcellular location">
    <subcellularLocation>
        <location evidence="11">Endomembrane system</location>
        <topology evidence="11">Single-pass membrane protein</topology>
    </subcellularLocation>
    <subcellularLocation>
        <location evidence="12">Golgi apparatus</location>
        <location evidence="12">Golgi stack membrane</location>
        <topology evidence="12">Single-pass type II membrane protein</topology>
    </subcellularLocation>
    <subcellularLocation>
        <location evidence="1">Membrane</location>
        <topology evidence="1">Single-pass type II membrane protein</topology>
    </subcellularLocation>
</comment>
<evidence type="ECO:0000313" key="14">
    <source>
        <dbReference type="EMBL" id="KAK5581056.1"/>
    </source>
</evidence>
<keyword evidence="15" id="KW-1185">Reference proteome</keyword>
<evidence type="ECO:0000256" key="9">
    <source>
        <dbReference type="ARBA" id="ARBA00023136"/>
    </source>
</evidence>
<dbReference type="Gene3D" id="3.40.50.11660">
    <property type="entry name" value="Glycosyl transferase family 10, C-terminal domain"/>
    <property type="match status" value="1"/>
</dbReference>
<name>A0AAN7YUX9_9MYCE</name>
<keyword evidence="10" id="KW-0325">Glycoprotein</keyword>
<evidence type="ECO:0000313" key="15">
    <source>
        <dbReference type="Proteomes" id="UP001344447"/>
    </source>
</evidence>
<dbReference type="Proteomes" id="UP001344447">
    <property type="component" value="Unassembled WGS sequence"/>
</dbReference>
<keyword evidence="12" id="KW-0333">Golgi apparatus</keyword>
<dbReference type="EMBL" id="JAVFKY010000002">
    <property type="protein sequence ID" value="KAK5581056.1"/>
    <property type="molecule type" value="Genomic_DNA"/>
</dbReference>
<gene>
    <name evidence="14" type="ORF">RB653_001084</name>
</gene>
<dbReference type="InterPro" id="IPR055270">
    <property type="entry name" value="Glyco_tran_10_C"/>
</dbReference>
<feature type="domain" description="Fucosyltransferase C-terminal" evidence="13">
    <location>
        <begin position="210"/>
        <end position="359"/>
    </location>
</feature>
<sequence length="414" mass="48793">MGQNNTRYKIYERSNRMKNYNIYNLDNDISYDNSKKKGEKLVEIKDSNITRDQFVYLKYVGDFEVVINKGTAFRCQGIDGENYYLVGDPAYDDQRVDLELYNDFIILFKFPEIPSSPKAYIPPRALLAIEPQVYRTCQFDPKCVGLFNFKISFDSDSDVRIGFDSSISSAFLEYRKSLDQILQIQSQFRKEYEMKKLNNTLEPHQTSFPLANWFCSNCNNLSNRNELVKELMKYITVDSYGSCLNNMPTSDFLKRSSEDPFNRKRNFIVRYKFTIVFENSICKDYVSEKVLDALAGGSVPVYMGHLNTLKYLPYKSFIFVGDFDSIEDLANYLKYLDQNQEEYNKYQIWRTNENAIEQWKGVNNYPNKPGFRINELLCPLLRQYQRSKNGIIPFKQLRYVPLKNVCFPPDFYFK</sequence>
<keyword evidence="6 12" id="KW-0812">Transmembrane</keyword>
<comment type="similarity">
    <text evidence="3 12">Belongs to the glycosyltransferase 10 family.</text>
</comment>
<evidence type="ECO:0000256" key="12">
    <source>
        <dbReference type="RuleBase" id="RU003832"/>
    </source>
</evidence>
<reference evidence="14 15" key="1">
    <citation type="submission" date="2023-11" db="EMBL/GenBank/DDBJ databases">
        <title>Dfirmibasis_genome.</title>
        <authorList>
            <person name="Edelbroek B."/>
            <person name="Kjellin J."/>
            <person name="Jerlstrom-Hultqvist J."/>
            <person name="Soderbom F."/>
        </authorList>
    </citation>
    <scope>NUCLEOTIDE SEQUENCE [LARGE SCALE GENOMIC DNA]</scope>
    <source>
        <strain evidence="14 15">TNS-C-14</strain>
    </source>
</reference>
<comment type="pathway">
    <text evidence="2">Protein modification; protein glycosylation.</text>
</comment>
<evidence type="ECO:0000256" key="8">
    <source>
        <dbReference type="ARBA" id="ARBA00022989"/>
    </source>
</evidence>
<keyword evidence="5 12" id="KW-0808">Transferase</keyword>
<dbReference type="EC" id="2.4.1.-" evidence="12"/>
<comment type="caution">
    <text evidence="14">The sequence shown here is derived from an EMBL/GenBank/DDBJ whole genome shotgun (WGS) entry which is preliminary data.</text>
</comment>
<evidence type="ECO:0000256" key="4">
    <source>
        <dbReference type="ARBA" id="ARBA00022676"/>
    </source>
</evidence>
<keyword evidence="8" id="KW-1133">Transmembrane helix</keyword>
<dbReference type="AlphaFoldDB" id="A0AAN7YUX9"/>
<evidence type="ECO:0000259" key="13">
    <source>
        <dbReference type="Pfam" id="PF00852"/>
    </source>
</evidence>
<dbReference type="GO" id="GO:0046920">
    <property type="term" value="F:alpha-(1-&gt;3)-fucosyltransferase activity"/>
    <property type="evidence" value="ECO:0007669"/>
    <property type="project" value="TreeGrafter"/>
</dbReference>
<dbReference type="SUPFAM" id="SSF53756">
    <property type="entry name" value="UDP-Glycosyltransferase/glycogen phosphorylase"/>
    <property type="match status" value="1"/>
</dbReference>
<keyword evidence="4 12" id="KW-0328">Glycosyltransferase</keyword>
<evidence type="ECO:0000256" key="6">
    <source>
        <dbReference type="ARBA" id="ARBA00022692"/>
    </source>
</evidence>
<dbReference type="InterPro" id="IPR001503">
    <property type="entry name" value="Glyco_trans_10"/>
</dbReference>
<evidence type="ECO:0000256" key="2">
    <source>
        <dbReference type="ARBA" id="ARBA00004922"/>
    </source>
</evidence>
<dbReference type="PANTHER" id="PTHR11929">
    <property type="entry name" value="ALPHA- 1,3 -FUCOSYLTRANSFERASE"/>
    <property type="match status" value="1"/>
</dbReference>
<dbReference type="PANTHER" id="PTHR11929:SF194">
    <property type="entry name" value="ALPHA-(1,3)-FUCOSYLTRANSFERASE 10"/>
    <property type="match status" value="1"/>
</dbReference>
<keyword evidence="7" id="KW-0735">Signal-anchor</keyword>
<evidence type="ECO:0000256" key="3">
    <source>
        <dbReference type="ARBA" id="ARBA00008919"/>
    </source>
</evidence>
<organism evidence="14 15">
    <name type="scientific">Dictyostelium firmibasis</name>
    <dbReference type="NCBI Taxonomy" id="79012"/>
    <lineage>
        <taxon>Eukaryota</taxon>
        <taxon>Amoebozoa</taxon>
        <taxon>Evosea</taxon>
        <taxon>Eumycetozoa</taxon>
        <taxon>Dictyostelia</taxon>
        <taxon>Dictyosteliales</taxon>
        <taxon>Dictyosteliaceae</taxon>
        <taxon>Dictyostelium</taxon>
    </lineage>
</organism>
<accession>A0AAN7YUX9</accession>
<evidence type="ECO:0000256" key="11">
    <source>
        <dbReference type="ARBA" id="ARBA00037847"/>
    </source>
</evidence>
<dbReference type="FunFam" id="3.40.50.11660:FF:000002">
    <property type="entry name" value="Alpha-(1,3)-fucosyltransferase"/>
    <property type="match status" value="1"/>
</dbReference>
<evidence type="ECO:0000256" key="1">
    <source>
        <dbReference type="ARBA" id="ARBA00004606"/>
    </source>
</evidence>
<evidence type="ECO:0000256" key="7">
    <source>
        <dbReference type="ARBA" id="ARBA00022968"/>
    </source>
</evidence>
<evidence type="ECO:0000256" key="5">
    <source>
        <dbReference type="ARBA" id="ARBA00022679"/>
    </source>
</evidence>
<evidence type="ECO:0000256" key="10">
    <source>
        <dbReference type="ARBA" id="ARBA00023180"/>
    </source>
</evidence>
<protein>
    <recommendedName>
        <fullName evidence="12">Fucosyltransferase</fullName>
        <ecNumber evidence="12">2.4.1.-</ecNumber>
    </recommendedName>
</protein>
<dbReference type="GO" id="GO:0032580">
    <property type="term" value="C:Golgi cisterna membrane"/>
    <property type="evidence" value="ECO:0007669"/>
    <property type="project" value="UniProtKB-SubCell"/>
</dbReference>